<reference evidence="8" key="1">
    <citation type="submission" date="2025-08" db="UniProtKB">
        <authorList>
            <consortium name="RefSeq"/>
        </authorList>
    </citation>
    <scope>IDENTIFICATION</scope>
    <source>
        <tissue evidence="8">Whole body</tissue>
    </source>
</reference>
<dbReference type="InterPro" id="IPR038441">
    <property type="entry name" value="THAP_Znf_sf"/>
</dbReference>
<gene>
    <name evidence="8" type="primary">LOC112457503</name>
</gene>
<organism evidence="7 8">
    <name type="scientific">Temnothorax curvispinosus</name>
    <dbReference type="NCBI Taxonomy" id="300111"/>
    <lineage>
        <taxon>Eukaryota</taxon>
        <taxon>Metazoa</taxon>
        <taxon>Ecdysozoa</taxon>
        <taxon>Arthropoda</taxon>
        <taxon>Hexapoda</taxon>
        <taxon>Insecta</taxon>
        <taxon>Pterygota</taxon>
        <taxon>Neoptera</taxon>
        <taxon>Endopterygota</taxon>
        <taxon>Hymenoptera</taxon>
        <taxon>Apocrita</taxon>
        <taxon>Aculeata</taxon>
        <taxon>Formicoidea</taxon>
        <taxon>Formicidae</taxon>
        <taxon>Myrmicinae</taxon>
        <taxon>Temnothorax</taxon>
    </lineage>
</organism>
<evidence type="ECO:0000256" key="2">
    <source>
        <dbReference type="ARBA" id="ARBA00022771"/>
    </source>
</evidence>
<name>A0A6J1Q4K5_9HYME</name>
<accession>A0A6J1Q4K5</accession>
<protein>
    <submittedName>
        <fullName evidence="8">Uncharacterized protein LOC112457503</fullName>
    </submittedName>
</protein>
<evidence type="ECO:0000256" key="3">
    <source>
        <dbReference type="ARBA" id="ARBA00022833"/>
    </source>
</evidence>
<keyword evidence="3" id="KW-0862">Zinc</keyword>
<proteinExistence type="predicted"/>
<dbReference type="GO" id="GO:0003677">
    <property type="term" value="F:DNA binding"/>
    <property type="evidence" value="ECO:0007669"/>
    <property type="project" value="UniProtKB-UniRule"/>
</dbReference>
<evidence type="ECO:0000259" key="6">
    <source>
        <dbReference type="PROSITE" id="PS50950"/>
    </source>
</evidence>
<keyword evidence="1" id="KW-0479">Metal-binding</keyword>
<evidence type="ECO:0000256" key="4">
    <source>
        <dbReference type="ARBA" id="ARBA00023125"/>
    </source>
</evidence>
<dbReference type="Proteomes" id="UP000504618">
    <property type="component" value="Unplaced"/>
</dbReference>
<keyword evidence="7" id="KW-1185">Reference proteome</keyword>
<evidence type="ECO:0000256" key="5">
    <source>
        <dbReference type="PROSITE-ProRule" id="PRU00309"/>
    </source>
</evidence>
<dbReference type="RefSeq" id="XP_024876386.1">
    <property type="nucleotide sequence ID" value="XM_025020618.1"/>
</dbReference>
<dbReference type="GO" id="GO:0008270">
    <property type="term" value="F:zinc ion binding"/>
    <property type="evidence" value="ECO:0007669"/>
    <property type="project" value="UniProtKB-KW"/>
</dbReference>
<dbReference type="SUPFAM" id="SSF57716">
    <property type="entry name" value="Glucocorticoid receptor-like (DNA-binding domain)"/>
    <property type="match status" value="1"/>
</dbReference>
<dbReference type="GeneID" id="112457503"/>
<keyword evidence="2 5" id="KW-0863">Zinc-finger</keyword>
<evidence type="ECO:0000313" key="8">
    <source>
        <dbReference type="RefSeq" id="XP_024876386.1"/>
    </source>
</evidence>
<dbReference type="PROSITE" id="PS50950">
    <property type="entry name" value="ZF_THAP"/>
    <property type="match status" value="1"/>
</dbReference>
<dbReference type="OrthoDB" id="7554946at2759"/>
<feature type="domain" description="THAP-type" evidence="6">
    <location>
        <begin position="1"/>
        <end position="91"/>
    </location>
</feature>
<dbReference type="AlphaFoldDB" id="A0A6J1Q4K5"/>
<dbReference type="Gene3D" id="6.20.210.20">
    <property type="entry name" value="THAP domain"/>
    <property type="match status" value="1"/>
</dbReference>
<dbReference type="Pfam" id="PF05485">
    <property type="entry name" value="THAP"/>
    <property type="match status" value="1"/>
</dbReference>
<evidence type="ECO:0000313" key="7">
    <source>
        <dbReference type="Proteomes" id="UP000504618"/>
    </source>
</evidence>
<sequence>MGRRCAVSHCKSGHRRHEHEKITIFSVPKNNIQVWSERLGCALNEKSCVCEKHFNQNDIKSEKIIAEDGKIIFQQRFSKKSLIKGAMPILNSDEPPMKLAKIDTSAVIEESQDLTEELQNISKFSTLPTNFTVLQNTKSQSDTNEFAIDTEKDTPVTSDSKLHLITSNKVILDDQLYVKVFIGQKNIVECISDLKCQEDLENLLIEVDKMIVCPGGPKVATFKKIHPHILIANVLLKNDLSYHQRQKTKYNYFTEELECELES</sequence>
<keyword evidence="4 5" id="KW-0238">DNA-binding</keyword>
<dbReference type="InterPro" id="IPR006612">
    <property type="entry name" value="THAP_Znf"/>
</dbReference>
<dbReference type="SMART" id="SM00980">
    <property type="entry name" value="THAP"/>
    <property type="match status" value="1"/>
</dbReference>
<evidence type="ECO:0000256" key="1">
    <source>
        <dbReference type="ARBA" id="ARBA00022723"/>
    </source>
</evidence>